<dbReference type="InterPro" id="IPR001487">
    <property type="entry name" value="Bromodomain"/>
</dbReference>
<dbReference type="OrthoDB" id="21449at2759"/>
<evidence type="ECO:0000313" key="6">
    <source>
        <dbReference type="Proteomes" id="UP000000226"/>
    </source>
</evidence>
<dbReference type="EMBL" id="CM002297">
    <property type="protein sequence ID" value="ESW06588.1"/>
    <property type="molecule type" value="Genomic_DNA"/>
</dbReference>
<name>V7APQ5_PHAVU</name>
<feature type="region of interest" description="Disordered" evidence="3">
    <location>
        <begin position="186"/>
        <end position="208"/>
    </location>
</feature>
<dbReference type="eggNOG" id="KOG0955">
    <property type="taxonomic scope" value="Eukaryota"/>
</dbReference>
<organism evidence="5 6">
    <name type="scientific">Phaseolus vulgaris</name>
    <name type="common">Kidney bean</name>
    <name type="synonym">French bean</name>
    <dbReference type="NCBI Taxonomy" id="3885"/>
    <lineage>
        <taxon>Eukaryota</taxon>
        <taxon>Viridiplantae</taxon>
        <taxon>Streptophyta</taxon>
        <taxon>Embryophyta</taxon>
        <taxon>Tracheophyta</taxon>
        <taxon>Spermatophyta</taxon>
        <taxon>Magnoliopsida</taxon>
        <taxon>eudicotyledons</taxon>
        <taxon>Gunneridae</taxon>
        <taxon>Pentapetalae</taxon>
        <taxon>rosids</taxon>
        <taxon>fabids</taxon>
        <taxon>Fabales</taxon>
        <taxon>Fabaceae</taxon>
        <taxon>Papilionoideae</taxon>
        <taxon>50 kb inversion clade</taxon>
        <taxon>NPAAA clade</taxon>
        <taxon>indigoferoid/millettioid clade</taxon>
        <taxon>Phaseoleae</taxon>
        <taxon>Phaseolus</taxon>
    </lineage>
</organism>
<dbReference type="SMART" id="SM00297">
    <property type="entry name" value="BROMO"/>
    <property type="match status" value="1"/>
</dbReference>
<gene>
    <name evidence="5" type="ORF">PHAVU_010G059800g</name>
</gene>
<dbReference type="Pfam" id="PF00439">
    <property type="entry name" value="Bromodomain"/>
    <property type="match status" value="1"/>
</dbReference>
<dbReference type="Gramene" id="ESW06588">
    <property type="protein sequence ID" value="ESW06588"/>
    <property type="gene ID" value="PHAVU_010G059800g"/>
</dbReference>
<dbReference type="Proteomes" id="UP000000226">
    <property type="component" value="Chromosome 10"/>
</dbReference>
<dbReference type="OMA" id="GECENTE"/>
<dbReference type="Gene3D" id="1.20.920.10">
    <property type="entry name" value="Bromodomain-like"/>
    <property type="match status" value="1"/>
</dbReference>
<dbReference type="AlphaFoldDB" id="V7APQ5"/>
<keyword evidence="6" id="KW-1185">Reference proteome</keyword>
<evidence type="ECO:0000256" key="2">
    <source>
        <dbReference type="PROSITE-ProRule" id="PRU00035"/>
    </source>
</evidence>
<feature type="domain" description="Bromo" evidence="4">
    <location>
        <begin position="89"/>
        <end position="159"/>
    </location>
</feature>
<protein>
    <recommendedName>
        <fullName evidence="4">Bromo domain-containing protein</fullName>
    </recommendedName>
</protein>
<evidence type="ECO:0000256" key="1">
    <source>
        <dbReference type="ARBA" id="ARBA00023117"/>
    </source>
</evidence>
<dbReference type="PANTHER" id="PTHR22881:SF26">
    <property type="entry name" value="BROMODOMAIN CONTAINING PROTEIN, EXPRESSED"/>
    <property type="match status" value="1"/>
</dbReference>
<dbReference type="InterPro" id="IPR051831">
    <property type="entry name" value="Bromodomain_contain_prot"/>
</dbReference>
<reference evidence="6" key="1">
    <citation type="journal article" date="2014" name="Nat. Genet.">
        <title>A reference genome for common bean and genome-wide analysis of dual domestications.</title>
        <authorList>
            <person name="Schmutz J."/>
            <person name="McClean P.E."/>
            <person name="Mamidi S."/>
            <person name="Wu G.A."/>
            <person name="Cannon S.B."/>
            <person name="Grimwood J."/>
            <person name="Jenkins J."/>
            <person name="Shu S."/>
            <person name="Song Q."/>
            <person name="Chavarro C."/>
            <person name="Torres-Torres M."/>
            <person name="Geffroy V."/>
            <person name="Moghaddam S.M."/>
            <person name="Gao D."/>
            <person name="Abernathy B."/>
            <person name="Barry K."/>
            <person name="Blair M."/>
            <person name="Brick M.A."/>
            <person name="Chovatia M."/>
            <person name="Gepts P."/>
            <person name="Goodstein D.M."/>
            <person name="Gonzales M."/>
            <person name="Hellsten U."/>
            <person name="Hyten D.L."/>
            <person name="Jia G."/>
            <person name="Kelly J.D."/>
            <person name="Kudrna D."/>
            <person name="Lee R."/>
            <person name="Richard M.M."/>
            <person name="Miklas P.N."/>
            <person name="Osorno J.M."/>
            <person name="Rodrigues J."/>
            <person name="Thareau V."/>
            <person name="Urrea C.A."/>
            <person name="Wang M."/>
            <person name="Yu Y."/>
            <person name="Zhang M."/>
            <person name="Wing R.A."/>
            <person name="Cregan P.B."/>
            <person name="Rokhsar D.S."/>
            <person name="Jackson S.A."/>
        </authorList>
    </citation>
    <scope>NUCLEOTIDE SEQUENCE [LARGE SCALE GENOMIC DNA]</scope>
    <source>
        <strain evidence="6">cv. G19833</strain>
    </source>
</reference>
<proteinExistence type="predicted"/>
<evidence type="ECO:0000313" key="5">
    <source>
        <dbReference type="EMBL" id="ESW06588.1"/>
    </source>
</evidence>
<sequence length="398" mass="46241">MGRLRKLQKTEGQRRSPRLSTLEIESHDHLLRQHLDSDQGPAFRTRGRKNTKLRLLQQLKPSTNQPSKLASSSFLPETRILQLVLDTLQRKDTYEIFVEPVDPNEVEDYYAIIEEPMDFGTIRAKLHERMYKTLEQFEHDVFLIFGNAMRFNSSGTIYFRQARVINELAKKVFDILRKNPEKFEMEYSEPKRKTGRSNQKDFRNSRNLKSNEINISVPSKTMLCSARSTLNKRSCKTNHLDAKNVVITTGTKECNKCKSLETDRRDTYKPLHFDKDNSTLPIINGQLKLLQHVDQQDNDYKDSLMLFAKDLGPIAQNIAKRKFLGCKILTATTSIPYKTENDTFNIIGGREAVKGILNVLNKKGCNPLNGKIWGYHKWPVRCDKEFLSKRFCFEPRYS</sequence>
<feature type="compositionally biased region" description="Basic and acidic residues" evidence="3">
    <location>
        <begin position="186"/>
        <end position="204"/>
    </location>
</feature>
<dbReference type="SMR" id="V7APQ5"/>
<dbReference type="PRINTS" id="PR00503">
    <property type="entry name" value="BROMODOMAIN"/>
</dbReference>
<keyword evidence="1 2" id="KW-0103">Bromodomain</keyword>
<dbReference type="STRING" id="3885.V7APQ5"/>
<dbReference type="SUPFAM" id="SSF47370">
    <property type="entry name" value="Bromodomain"/>
    <property type="match status" value="1"/>
</dbReference>
<evidence type="ECO:0000259" key="4">
    <source>
        <dbReference type="PROSITE" id="PS50014"/>
    </source>
</evidence>
<dbReference type="PROSITE" id="PS50014">
    <property type="entry name" value="BROMODOMAIN_2"/>
    <property type="match status" value="1"/>
</dbReference>
<evidence type="ECO:0000256" key="3">
    <source>
        <dbReference type="SAM" id="MobiDB-lite"/>
    </source>
</evidence>
<dbReference type="PANTHER" id="PTHR22881">
    <property type="entry name" value="BROMODOMAIN CONTAINING PROTEIN"/>
    <property type="match status" value="1"/>
</dbReference>
<dbReference type="InterPro" id="IPR036427">
    <property type="entry name" value="Bromodomain-like_sf"/>
</dbReference>
<accession>V7APQ5</accession>
<dbReference type="CDD" id="cd04369">
    <property type="entry name" value="Bromodomain"/>
    <property type="match status" value="1"/>
</dbReference>